<organism evidence="2 3">
    <name type="scientific">Pseudomonas juntendi</name>
    <dbReference type="NCBI Taxonomy" id="2666183"/>
    <lineage>
        <taxon>Bacteria</taxon>
        <taxon>Pseudomonadati</taxon>
        <taxon>Pseudomonadota</taxon>
        <taxon>Gammaproteobacteria</taxon>
        <taxon>Pseudomonadales</taxon>
        <taxon>Pseudomonadaceae</taxon>
        <taxon>Pseudomonas</taxon>
    </lineage>
</organism>
<dbReference type="Proteomes" id="UP001375228">
    <property type="component" value="Chromosome"/>
</dbReference>
<feature type="region of interest" description="Disordered" evidence="1">
    <location>
        <begin position="28"/>
        <end position="54"/>
    </location>
</feature>
<proteinExistence type="predicted"/>
<evidence type="ECO:0000313" key="2">
    <source>
        <dbReference type="EMBL" id="WWY22384.1"/>
    </source>
</evidence>
<sequence>MKFRQRRGSLHLGMRVERSVAMVAAMMANRTRDPKTRPDPYTIQDFTPHDQDDRPISLQEAIASWT</sequence>
<name>A0ABZ2JKL0_9PSED</name>
<dbReference type="EMBL" id="CP146691">
    <property type="protein sequence ID" value="WWY22384.1"/>
    <property type="molecule type" value="Genomic_DNA"/>
</dbReference>
<keyword evidence="3" id="KW-1185">Reference proteome</keyword>
<reference evidence="2 3" key="1">
    <citation type="submission" date="2024-03" db="EMBL/GenBank/DDBJ databases">
        <title>Pseudomonas juntendi.</title>
        <authorList>
            <person name="Liu Y."/>
        </authorList>
    </citation>
    <scope>NUCLEOTIDE SEQUENCE [LARGE SCALE GENOMIC DNA]</scope>
    <source>
        <strain evidence="2 3">L4046hy</strain>
    </source>
</reference>
<evidence type="ECO:0000256" key="1">
    <source>
        <dbReference type="SAM" id="MobiDB-lite"/>
    </source>
</evidence>
<gene>
    <name evidence="2" type="ORF">V9385_07215</name>
</gene>
<protein>
    <submittedName>
        <fullName evidence="2">Uncharacterized protein</fullName>
    </submittedName>
</protein>
<accession>A0ABZ2JKL0</accession>
<evidence type="ECO:0000313" key="3">
    <source>
        <dbReference type="Proteomes" id="UP001375228"/>
    </source>
</evidence>